<dbReference type="Proteomes" id="UP000510886">
    <property type="component" value="Chromosome"/>
</dbReference>
<accession>A0A7H9EML6</accession>
<evidence type="ECO:0000256" key="1">
    <source>
        <dbReference type="ARBA" id="ARBA00005614"/>
    </source>
</evidence>
<evidence type="ECO:0000256" key="4">
    <source>
        <dbReference type="ARBA" id="ARBA00047645"/>
    </source>
</evidence>
<dbReference type="PANTHER" id="PTHR47268:SF4">
    <property type="entry name" value="ACYLPHOSPHATASE"/>
    <property type="match status" value="1"/>
</dbReference>
<dbReference type="Pfam" id="PF00708">
    <property type="entry name" value="Acylphosphatase"/>
    <property type="match status" value="1"/>
</dbReference>
<comment type="catalytic activity">
    <reaction evidence="4 5">
        <text>an acyl phosphate + H2O = a carboxylate + phosphate + H(+)</text>
        <dbReference type="Rhea" id="RHEA:14965"/>
        <dbReference type="ChEBI" id="CHEBI:15377"/>
        <dbReference type="ChEBI" id="CHEBI:15378"/>
        <dbReference type="ChEBI" id="CHEBI:29067"/>
        <dbReference type="ChEBI" id="CHEBI:43474"/>
        <dbReference type="ChEBI" id="CHEBI:59918"/>
        <dbReference type="EC" id="3.6.1.7"/>
    </reaction>
</comment>
<dbReference type="EC" id="3.6.1.7" evidence="2 5"/>
<dbReference type="PROSITE" id="PS51160">
    <property type="entry name" value="ACYLPHOSPHATASE_3"/>
    <property type="match status" value="1"/>
</dbReference>
<keyword evidence="5" id="KW-0378">Hydrolase</keyword>
<dbReference type="InterPro" id="IPR017968">
    <property type="entry name" value="Acylphosphatase_CS"/>
</dbReference>
<evidence type="ECO:0000313" key="8">
    <source>
        <dbReference type="EMBL" id="QLL78435.1"/>
    </source>
</evidence>
<evidence type="ECO:0000256" key="3">
    <source>
        <dbReference type="ARBA" id="ARBA00015991"/>
    </source>
</evidence>
<dbReference type="GO" id="GO:0003998">
    <property type="term" value="F:acylphosphatase activity"/>
    <property type="evidence" value="ECO:0007669"/>
    <property type="project" value="UniProtKB-EC"/>
</dbReference>
<dbReference type="InterPro" id="IPR001792">
    <property type="entry name" value="Acylphosphatase-like_dom"/>
</dbReference>
<dbReference type="InterPro" id="IPR020456">
    <property type="entry name" value="Acylphosphatase"/>
</dbReference>
<dbReference type="InterPro" id="IPR036046">
    <property type="entry name" value="Acylphosphatase-like_dom_sf"/>
</dbReference>
<feature type="active site" evidence="5">
    <location>
        <position position="50"/>
    </location>
</feature>
<dbReference type="SUPFAM" id="SSF54975">
    <property type="entry name" value="Acylphosphatase/BLUF domain-like"/>
    <property type="match status" value="1"/>
</dbReference>
<evidence type="ECO:0000256" key="2">
    <source>
        <dbReference type="ARBA" id="ARBA00012150"/>
    </source>
</evidence>
<evidence type="ECO:0000313" key="9">
    <source>
        <dbReference type="Proteomes" id="UP000510886"/>
    </source>
</evidence>
<name>A0A7H9EML6_9LACO</name>
<comment type="similarity">
    <text evidence="1 6">Belongs to the acylphosphatase family.</text>
</comment>
<dbReference type="PANTHER" id="PTHR47268">
    <property type="entry name" value="ACYLPHOSPHATASE"/>
    <property type="match status" value="1"/>
</dbReference>
<organism evidence="8 9">
    <name type="scientific">Ligilactobacillus saerimneri</name>
    <dbReference type="NCBI Taxonomy" id="228229"/>
    <lineage>
        <taxon>Bacteria</taxon>
        <taxon>Bacillati</taxon>
        <taxon>Bacillota</taxon>
        <taxon>Bacilli</taxon>
        <taxon>Lactobacillales</taxon>
        <taxon>Lactobacillaceae</taxon>
        <taxon>Ligilactobacillus</taxon>
    </lineage>
</organism>
<dbReference type="AlphaFoldDB" id="A0A7H9EML6"/>
<feature type="domain" description="Acylphosphatase-like" evidence="7">
    <location>
        <begin position="35"/>
        <end position="121"/>
    </location>
</feature>
<dbReference type="PRINTS" id="PR00112">
    <property type="entry name" value="ACYLPHPHTASE"/>
</dbReference>
<dbReference type="PROSITE" id="PS00151">
    <property type="entry name" value="ACYLPHOSPHATASE_2"/>
    <property type="match status" value="1"/>
</dbReference>
<dbReference type="RefSeq" id="WP_202880443.1">
    <property type="nucleotide sequence ID" value="NZ_CP047418.1"/>
</dbReference>
<proteinExistence type="inferred from homology"/>
<gene>
    <name evidence="8" type="ORF">GTO87_07505</name>
</gene>
<dbReference type="KEGG" id="lsw:GTO87_07505"/>
<feature type="active site" evidence="5">
    <location>
        <position position="68"/>
    </location>
</feature>
<evidence type="ECO:0000259" key="7">
    <source>
        <dbReference type="PROSITE" id="PS51160"/>
    </source>
</evidence>
<protein>
    <recommendedName>
        <fullName evidence="3 5">acylphosphatase</fullName>
        <ecNumber evidence="2 5">3.6.1.7</ecNumber>
    </recommendedName>
</protein>
<dbReference type="Gene3D" id="3.30.70.100">
    <property type="match status" value="1"/>
</dbReference>
<reference evidence="8 9" key="1">
    <citation type="submission" date="2020-01" db="EMBL/GenBank/DDBJ databases">
        <title>Complete and circular genome sequences of six lactobacillus isolates from horses.</title>
        <authorList>
            <person name="Hassan H.M."/>
        </authorList>
    </citation>
    <scope>NUCLEOTIDE SEQUENCE [LARGE SCALE GENOMIC DNA]</scope>
    <source>
        <strain evidence="8 9">1A</strain>
    </source>
</reference>
<dbReference type="EMBL" id="CP047418">
    <property type="protein sequence ID" value="QLL78435.1"/>
    <property type="molecule type" value="Genomic_DNA"/>
</dbReference>
<sequence length="121" mass="13743">MSLWDKLRAKFTLPADYELQTPDLPHFDPNAPIIRQKCFFSGRVQGVGFRFQTAELAQQLGLTGWVKNLDDGRVQAVFQGPSDKISFIKKALAHRPYIKITHITSCELAVVPNEHTFGPRY</sequence>
<evidence type="ECO:0000256" key="6">
    <source>
        <dbReference type="RuleBase" id="RU004168"/>
    </source>
</evidence>
<evidence type="ECO:0000256" key="5">
    <source>
        <dbReference type="PROSITE-ProRule" id="PRU00520"/>
    </source>
</evidence>